<sequence>MSAKYFLDNDGQPQDVPNVRPLNVGPPAESNGNAEATSESPETEEERAKAGKERPKAEKQPAAVK</sequence>
<accession>A0AAD5TDB8</accession>
<dbReference type="Proteomes" id="UP001212152">
    <property type="component" value="Unassembled WGS sequence"/>
</dbReference>
<evidence type="ECO:0000256" key="1">
    <source>
        <dbReference type="SAM" id="MobiDB-lite"/>
    </source>
</evidence>
<feature type="compositionally biased region" description="Basic and acidic residues" evidence="1">
    <location>
        <begin position="46"/>
        <end position="59"/>
    </location>
</feature>
<gene>
    <name evidence="2" type="ORF">HDU87_008287</name>
</gene>
<evidence type="ECO:0000313" key="3">
    <source>
        <dbReference type="Proteomes" id="UP001212152"/>
    </source>
</evidence>
<organism evidence="2 3">
    <name type="scientific">Geranomyces variabilis</name>
    <dbReference type="NCBI Taxonomy" id="109894"/>
    <lineage>
        <taxon>Eukaryota</taxon>
        <taxon>Fungi</taxon>
        <taxon>Fungi incertae sedis</taxon>
        <taxon>Chytridiomycota</taxon>
        <taxon>Chytridiomycota incertae sedis</taxon>
        <taxon>Chytridiomycetes</taxon>
        <taxon>Spizellomycetales</taxon>
        <taxon>Powellomycetaceae</taxon>
        <taxon>Geranomyces</taxon>
    </lineage>
</organism>
<proteinExistence type="predicted"/>
<protein>
    <submittedName>
        <fullName evidence="2">Uncharacterized protein</fullName>
    </submittedName>
</protein>
<comment type="caution">
    <text evidence="2">The sequence shown here is derived from an EMBL/GenBank/DDBJ whole genome shotgun (WGS) entry which is preliminary data.</text>
</comment>
<feature type="non-terminal residue" evidence="2">
    <location>
        <position position="65"/>
    </location>
</feature>
<feature type="region of interest" description="Disordered" evidence="1">
    <location>
        <begin position="1"/>
        <end position="65"/>
    </location>
</feature>
<evidence type="ECO:0000313" key="2">
    <source>
        <dbReference type="EMBL" id="KAJ3171745.1"/>
    </source>
</evidence>
<name>A0AAD5TDB8_9FUNG</name>
<reference evidence="2" key="1">
    <citation type="submission" date="2020-05" db="EMBL/GenBank/DDBJ databases">
        <title>Phylogenomic resolution of chytrid fungi.</title>
        <authorList>
            <person name="Stajich J.E."/>
            <person name="Amses K."/>
            <person name="Simmons R."/>
            <person name="Seto K."/>
            <person name="Myers J."/>
            <person name="Bonds A."/>
            <person name="Quandt C.A."/>
            <person name="Barry K."/>
            <person name="Liu P."/>
            <person name="Grigoriev I."/>
            <person name="Longcore J.E."/>
            <person name="James T.Y."/>
        </authorList>
    </citation>
    <scope>NUCLEOTIDE SEQUENCE</scope>
    <source>
        <strain evidence="2">JEL0379</strain>
    </source>
</reference>
<keyword evidence="3" id="KW-1185">Reference proteome</keyword>
<dbReference type="AlphaFoldDB" id="A0AAD5TDB8"/>
<dbReference type="EMBL" id="JADGJQ010000085">
    <property type="protein sequence ID" value="KAJ3171745.1"/>
    <property type="molecule type" value="Genomic_DNA"/>
</dbReference>